<dbReference type="GO" id="GO:0031578">
    <property type="term" value="P:mitotic spindle orientation checkpoint signaling"/>
    <property type="evidence" value="ECO:0007669"/>
    <property type="project" value="TreeGrafter"/>
</dbReference>
<dbReference type="SUPFAM" id="SSF46966">
    <property type="entry name" value="Spectrin repeat"/>
    <property type="match status" value="1"/>
</dbReference>
<feature type="compositionally biased region" description="Pro residues" evidence="2">
    <location>
        <begin position="300"/>
        <end position="330"/>
    </location>
</feature>
<dbReference type="GO" id="GO:0051293">
    <property type="term" value="P:establishment of spindle localization"/>
    <property type="evidence" value="ECO:0007669"/>
    <property type="project" value="TreeGrafter"/>
</dbReference>
<feature type="coiled-coil region" evidence="1">
    <location>
        <begin position="630"/>
        <end position="657"/>
    </location>
</feature>
<evidence type="ECO:0000313" key="4">
    <source>
        <dbReference type="Proteomes" id="UP000266234"/>
    </source>
</evidence>
<feature type="region of interest" description="Disordered" evidence="2">
    <location>
        <begin position="71"/>
        <end position="161"/>
    </location>
</feature>
<dbReference type="AlphaFoldDB" id="A0A395RWR2"/>
<feature type="compositionally biased region" description="Low complexity" evidence="2">
    <location>
        <begin position="89"/>
        <end position="145"/>
    </location>
</feature>
<protein>
    <recommendedName>
        <fullName evidence="5">MUC1 Extracellular alpha-1,4-glucan glucosidase</fullName>
    </recommendedName>
</protein>
<keyword evidence="4" id="KW-1185">Reference proteome</keyword>
<dbReference type="GO" id="GO:0005816">
    <property type="term" value="C:spindle pole body"/>
    <property type="evidence" value="ECO:0007669"/>
    <property type="project" value="TreeGrafter"/>
</dbReference>
<feature type="compositionally biased region" description="Polar residues" evidence="2">
    <location>
        <begin position="1"/>
        <end position="18"/>
    </location>
</feature>
<gene>
    <name evidence="3" type="ORF">FLONG3_9495</name>
</gene>
<dbReference type="GO" id="GO:0030473">
    <property type="term" value="P:nuclear migration along microtubule"/>
    <property type="evidence" value="ECO:0007669"/>
    <property type="project" value="TreeGrafter"/>
</dbReference>
<evidence type="ECO:0000256" key="2">
    <source>
        <dbReference type="SAM" id="MobiDB-lite"/>
    </source>
</evidence>
<dbReference type="PANTHER" id="PTHR37271">
    <property type="entry name" value="KARYOGAMY PROTEIN KAR9"/>
    <property type="match status" value="1"/>
</dbReference>
<dbReference type="GO" id="GO:0005938">
    <property type="term" value="C:cell cortex"/>
    <property type="evidence" value="ECO:0007669"/>
    <property type="project" value="TreeGrafter"/>
</dbReference>
<feature type="coiled-coil region" evidence="1">
    <location>
        <begin position="747"/>
        <end position="774"/>
    </location>
</feature>
<accession>A0A395RWR2</accession>
<dbReference type="EMBL" id="PXOG01000251">
    <property type="protein sequence ID" value="RGP64580.1"/>
    <property type="molecule type" value="Genomic_DNA"/>
</dbReference>
<dbReference type="GO" id="GO:0043332">
    <property type="term" value="C:mating projection tip"/>
    <property type="evidence" value="ECO:0007669"/>
    <property type="project" value="TreeGrafter"/>
</dbReference>
<comment type="caution">
    <text evidence="3">The sequence shown here is derived from an EMBL/GenBank/DDBJ whole genome shotgun (WGS) entry which is preliminary data.</text>
</comment>
<organism evidence="3 4">
    <name type="scientific">Fusarium longipes</name>
    <dbReference type="NCBI Taxonomy" id="694270"/>
    <lineage>
        <taxon>Eukaryota</taxon>
        <taxon>Fungi</taxon>
        <taxon>Dikarya</taxon>
        <taxon>Ascomycota</taxon>
        <taxon>Pezizomycotina</taxon>
        <taxon>Sordariomycetes</taxon>
        <taxon>Hypocreomycetidae</taxon>
        <taxon>Hypocreales</taxon>
        <taxon>Nectriaceae</taxon>
        <taxon>Fusarium</taxon>
    </lineage>
</organism>
<feature type="compositionally biased region" description="Low complexity" evidence="2">
    <location>
        <begin position="801"/>
        <end position="813"/>
    </location>
</feature>
<dbReference type="Gene3D" id="1.20.58.60">
    <property type="match status" value="1"/>
</dbReference>
<name>A0A395RWR2_9HYPO</name>
<dbReference type="Pfam" id="PF08580">
    <property type="entry name" value="KAR9"/>
    <property type="match status" value="1"/>
</dbReference>
<evidence type="ECO:0008006" key="5">
    <source>
        <dbReference type="Google" id="ProtNLM"/>
    </source>
</evidence>
<dbReference type="PANTHER" id="PTHR37271:SF1">
    <property type="entry name" value="KARYOGAMY PROTEIN KAR9"/>
    <property type="match status" value="1"/>
</dbReference>
<proteinExistence type="predicted"/>
<feature type="compositionally biased region" description="Polar residues" evidence="2">
    <location>
        <begin position="994"/>
        <end position="1011"/>
    </location>
</feature>
<feature type="region of interest" description="Disordered" evidence="2">
    <location>
        <begin position="787"/>
        <end position="1077"/>
    </location>
</feature>
<sequence length="1077" mass="116324">MNSQNRDATTSAVQNNSRADPFLATPTASPEANRSIDVGQFASDHCHSDWDHDAPAGGLLNFADVPGQLSHLPFNPGSSNPSTYAPDPNSSSLTSSSSAINTTTTNFASPTSTVSTTNTTPSASVAVTPSTTTRTTSTSTNALAPFPTPTSPLPSSNLRKTSPGLAARLKALGFGAQKPSTPPTTPQIDHIGRLDEDQLRQLDEKHQAGSIKSVIARRGRPWKGAGASSSKPVALEPSLMLSSLDIEDNESLMTILPSIEPPEPLDMDTQKYRLPDHTNGNGTKVTLDTRREHIERTTRPPSPDSADLPPPPPPSKDTPPVVSPAPTPPTEYVPNLNSYFTPGHNRPGSIYTLSRASFASQLAQLTSLQLPDAESLASQVNAIPTAQVAAKALINAAEQIRSWISKASEVVEGLDSEDDVEWAAAGGREGLAEVEMAITRFEGLVKAYVGAIEQLQGRKDVANVSADDLVRAVSQMESVIQEWSKIRRTLHTVRAQVEIAMEWEELWNNVLGDVQGEMDELSRLVFEMEERRHKSLMAAASADSVDIGDLETIVEENPSHASRLQAPSRYSIPTFPVTPSSPGTPTLSQDDSSLLALFARMQPLRASLDFLPMRLSMFEARAQPSFPTACEELNMRREGLDSSYRKLEKDAESLRKELGEDRWVIVFRGAGRQAQKMQESVERSLFKLKEAADAGLHLTNQPALMKKLESYEAKRMHYGPAIERVLSIIDKGVSERLTVNGEILRLHTDLQNRWQNLKQQMKDAESIVEELHADKSQQLRDSISSMLSNDRSTLGSGRETPGSSPPSSVIMSSLGMDPHTPLSKTPKVRATPGATNRAVPSNRRHSSLPAPTTQTGRKSGFSRLSTIIGSSSTTNLSASQIKRPDSKLANRPRWNGSTNTADVDTGHNFKPLTLTTPSPYAKTSPSVQRSTGSATPGSASKLPVIRSPNARASSASPRVETPTRNTHSSLSFRERLASPGANTQPLPKPRLASHLSTTALSGRRSSLQASRSIGDEGDIRHSRPASSLATMSRRISLLPQPRAETGRASPAAVAGARSAMRKPSPAEPKDSKPRWRH</sequence>
<feature type="compositionally biased region" description="Basic and acidic residues" evidence="2">
    <location>
        <begin position="287"/>
        <end position="298"/>
    </location>
</feature>
<feature type="compositionally biased region" description="Polar residues" evidence="2">
    <location>
        <begin position="913"/>
        <end position="938"/>
    </location>
</feature>
<feature type="compositionally biased region" description="Basic and acidic residues" evidence="2">
    <location>
        <begin position="1067"/>
        <end position="1077"/>
    </location>
</feature>
<feature type="compositionally biased region" description="Polar residues" evidence="2">
    <location>
        <begin position="962"/>
        <end position="971"/>
    </location>
</feature>
<dbReference type="InterPro" id="IPR013889">
    <property type="entry name" value="Karyogamy_KAR9"/>
</dbReference>
<feature type="compositionally biased region" description="Polar residues" evidence="2">
    <location>
        <begin position="849"/>
        <end position="880"/>
    </location>
</feature>
<reference evidence="3 4" key="1">
    <citation type="journal article" date="2018" name="PLoS Pathog.">
        <title>Evolution of structural diversity of trichothecenes, a family of toxins produced by plant pathogenic and entomopathogenic fungi.</title>
        <authorList>
            <person name="Proctor R.H."/>
            <person name="McCormick S.P."/>
            <person name="Kim H.S."/>
            <person name="Cardoza R.E."/>
            <person name="Stanley A.M."/>
            <person name="Lindo L."/>
            <person name="Kelly A."/>
            <person name="Brown D.W."/>
            <person name="Lee T."/>
            <person name="Vaughan M.M."/>
            <person name="Alexander N.J."/>
            <person name="Busman M."/>
            <person name="Gutierrez S."/>
        </authorList>
    </citation>
    <scope>NUCLEOTIDE SEQUENCE [LARGE SCALE GENOMIC DNA]</scope>
    <source>
        <strain evidence="3 4">NRRL 20695</strain>
    </source>
</reference>
<feature type="region of interest" description="Disordered" evidence="2">
    <location>
        <begin position="1"/>
        <end position="44"/>
    </location>
</feature>
<dbReference type="OrthoDB" id="5559380at2759"/>
<keyword evidence="1" id="KW-0175">Coiled coil</keyword>
<dbReference type="Proteomes" id="UP000266234">
    <property type="component" value="Unassembled WGS sequence"/>
</dbReference>
<feature type="region of interest" description="Disordered" evidence="2">
    <location>
        <begin position="205"/>
        <end position="232"/>
    </location>
</feature>
<evidence type="ECO:0000313" key="3">
    <source>
        <dbReference type="EMBL" id="RGP64580.1"/>
    </source>
</evidence>
<evidence type="ECO:0000256" key="1">
    <source>
        <dbReference type="SAM" id="Coils"/>
    </source>
</evidence>
<feature type="compositionally biased region" description="Low complexity" evidence="2">
    <location>
        <begin position="1046"/>
        <end position="1058"/>
    </location>
</feature>
<feature type="compositionally biased region" description="Low complexity" evidence="2">
    <location>
        <begin position="946"/>
        <end position="958"/>
    </location>
</feature>
<dbReference type="STRING" id="694270.A0A395RWR2"/>
<feature type="region of interest" description="Disordered" evidence="2">
    <location>
        <begin position="257"/>
        <end position="330"/>
    </location>
</feature>